<reference evidence="13 14" key="1">
    <citation type="submission" date="2020-07" db="EMBL/GenBank/DDBJ databases">
        <title>Halophilic bacteria isolated from french cheeses.</title>
        <authorList>
            <person name="Kothe C.I."/>
            <person name="Farah-Kraiem B."/>
            <person name="Renault P."/>
            <person name="Dridi B."/>
        </authorList>
    </citation>
    <scope>NUCLEOTIDE SEQUENCE [LARGE SCALE GENOMIC DNA]</scope>
    <source>
        <strain evidence="13 14">FME1</strain>
    </source>
</reference>
<feature type="transmembrane region" description="Helical" evidence="12">
    <location>
        <begin position="70"/>
        <end position="90"/>
    </location>
</feature>
<feature type="transmembrane region" description="Helical" evidence="12">
    <location>
        <begin position="36"/>
        <end position="58"/>
    </location>
</feature>
<keyword evidence="7 12" id="KW-0406">Ion transport</keyword>
<evidence type="ECO:0000256" key="8">
    <source>
        <dbReference type="ARBA" id="ARBA00023136"/>
    </source>
</evidence>
<comment type="similarity">
    <text evidence="10 12">Belongs to the fluoride channel Fluc/FEX (TC 1.A.43) family.</text>
</comment>
<dbReference type="Pfam" id="PF02537">
    <property type="entry name" value="CRCB"/>
    <property type="match status" value="1"/>
</dbReference>
<comment type="subcellular location">
    <subcellularLocation>
        <location evidence="1 12">Cell membrane</location>
        <topology evidence="1 12">Multi-pass membrane protein</topology>
    </subcellularLocation>
</comment>
<protein>
    <recommendedName>
        <fullName evidence="12">Fluoride-specific ion channel FluC</fullName>
    </recommendedName>
</protein>
<keyword evidence="6 12" id="KW-0915">Sodium</keyword>
<dbReference type="RefSeq" id="WP_096278456.1">
    <property type="nucleotide sequence ID" value="NZ_CBCSBM010000009.1"/>
</dbReference>
<dbReference type="EMBL" id="RRZD01000003">
    <property type="protein sequence ID" value="MBE0399300.1"/>
    <property type="molecule type" value="Genomic_DNA"/>
</dbReference>
<keyword evidence="5 12" id="KW-1133">Transmembrane helix</keyword>
<dbReference type="Proteomes" id="UP001645039">
    <property type="component" value="Unassembled WGS sequence"/>
</dbReference>
<accession>A0ABR9EYK7</accession>
<proteinExistence type="inferred from homology"/>
<evidence type="ECO:0000256" key="1">
    <source>
        <dbReference type="ARBA" id="ARBA00004651"/>
    </source>
</evidence>
<evidence type="ECO:0000256" key="12">
    <source>
        <dbReference type="HAMAP-Rule" id="MF_00454"/>
    </source>
</evidence>
<keyword evidence="12" id="KW-0813">Transport</keyword>
<dbReference type="HAMAP" id="MF_00454">
    <property type="entry name" value="FluC"/>
    <property type="match status" value="1"/>
</dbReference>
<dbReference type="InterPro" id="IPR003691">
    <property type="entry name" value="FluC"/>
</dbReference>
<name>A0ABR9EYK7_9GAMM</name>
<keyword evidence="4 12" id="KW-0812">Transmembrane</keyword>
<evidence type="ECO:0000256" key="11">
    <source>
        <dbReference type="ARBA" id="ARBA00035585"/>
    </source>
</evidence>
<comment type="activity regulation">
    <text evidence="12">Na(+) is not transported, but it plays an essential structural role and its presence is essential for fluoride channel function.</text>
</comment>
<feature type="binding site" evidence="12">
    <location>
        <position position="80"/>
    </location>
    <ligand>
        <name>Na(+)</name>
        <dbReference type="ChEBI" id="CHEBI:29101"/>
        <note>structural</note>
    </ligand>
</feature>
<dbReference type="PANTHER" id="PTHR28259:SF1">
    <property type="entry name" value="FLUORIDE EXPORT PROTEIN 1-RELATED"/>
    <property type="match status" value="1"/>
</dbReference>
<gene>
    <name evidence="12" type="primary">fluC</name>
    <name evidence="12" type="synonym">crcB</name>
    <name evidence="13" type="ORF">EI168_04135</name>
</gene>
<comment type="function">
    <text evidence="12">Fluoride-specific ion channel. Important for reducing fluoride concentration in the cell, thus reducing its toxicity.</text>
</comment>
<evidence type="ECO:0000256" key="3">
    <source>
        <dbReference type="ARBA" id="ARBA00022519"/>
    </source>
</evidence>
<feature type="transmembrane region" description="Helical" evidence="12">
    <location>
        <begin position="102"/>
        <end position="122"/>
    </location>
</feature>
<evidence type="ECO:0000256" key="9">
    <source>
        <dbReference type="ARBA" id="ARBA00023303"/>
    </source>
</evidence>
<keyword evidence="3" id="KW-0997">Cell inner membrane</keyword>
<comment type="catalytic activity">
    <reaction evidence="11">
        <text>fluoride(in) = fluoride(out)</text>
        <dbReference type="Rhea" id="RHEA:76159"/>
        <dbReference type="ChEBI" id="CHEBI:17051"/>
    </reaction>
    <physiologicalReaction direction="left-to-right" evidence="11">
        <dbReference type="Rhea" id="RHEA:76160"/>
    </physiologicalReaction>
</comment>
<evidence type="ECO:0000256" key="5">
    <source>
        <dbReference type="ARBA" id="ARBA00022989"/>
    </source>
</evidence>
<organism evidence="13 14">
    <name type="scientific">Halomonas casei</name>
    <dbReference type="NCBI Taxonomy" id="2742613"/>
    <lineage>
        <taxon>Bacteria</taxon>
        <taxon>Pseudomonadati</taxon>
        <taxon>Pseudomonadota</taxon>
        <taxon>Gammaproteobacteria</taxon>
        <taxon>Oceanospirillales</taxon>
        <taxon>Halomonadaceae</taxon>
        <taxon>Halomonas</taxon>
    </lineage>
</organism>
<evidence type="ECO:0000256" key="10">
    <source>
        <dbReference type="ARBA" id="ARBA00035120"/>
    </source>
</evidence>
<sequence>MNAMLMCYLAVGLGCGLGCALRYAVSLSALATLGSYFPLGTLVVNVAGSWLIGWLAATATRRSHGRIARWQPFLIAGFCGGFTTFSLFSLETLHLIQTHHVTLALLYVAVSVPLWLGAALLGERMASQGRRS</sequence>
<dbReference type="PANTHER" id="PTHR28259">
    <property type="entry name" value="FLUORIDE EXPORT PROTEIN 1-RELATED"/>
    <property type="match status" value="1"/>
</dbReference>
<feature type="binding site" evidence="12">
    <location>
        <position position="83"/>
    </location>
    <ligand>
        <name>Na(+)</name>
        <dbReference type="ChEBI" id="CHEBI:29101"/>
        <note>structural</note>
    </ligand>
</feature>
<evidence type="ECO:0000313" key="13">
    <source>
        <dbReference type="EMBL" id="MBE0399300.1"/>
    </source>
</evidence>
<keyword evidence="2 12" id="KW-1003">Cell membrane</keyword>
<evidence type="ECO:0000313" key="14">
    <source>
        <dbReference type="Proteomes" id="UP001645039"/>
    </source>
</evidence>
<evidence type="ECO:0000256" key="7">
    <source>
        <dbReference type="ARBA" id="ARBA00023065"/>
    </source>
</evidence>
<keyword evidence="12" id="KW-0479">Metal-binding</keyword>
<comment type="caution">
    <text evidence="13">The sequence shown here is derived from an EMBL/GenBank/DDBJ whole genome shotgun (WGS) entry which is preliminary data.</text>
</comment>
<evidence type="ECO:0000256" key="6">
    <source>
        <dbReference type="ARBA" id="ARBA00023053"/>
    </source>
</evidence>
<keyword evidence="14" id="KW-1185">Reference proteome</keyword>
<keyword evidence="8 12" id="KW-0472">Membrane</keyword>
<keyword evidence="9 12" id="KW-0407">Ion channel</keyword>
<evidence type="ECO:0000256" key="2">
    <source>
        <dbReference type="ARBA" id="ARBA00022475"/>
    </source>
</evidence>
<evidence type="ECO:0000256" key="4">
    <source>
        <dbReference type="ARBA" id="ARBA00022692"/>
    </source>
</evidence>